<evidence type="ECO:0000256" key="4">
    <source>
        <dbReference type="ARBA" id="ARBA00022747"/>
    </source>
</evidence>
<reference evidence="7 8" key="1">
    <citation type="submission" date="2019-09" db="EMBL/GenBank/DDBJ databases">
        <title>Bacillus ochoae sp. nov., Paenibacillus whitsoniae sp. nov., Paenibacillus spiritus sp. nov. Isolated from the Mars Exploration Rover during spacecraft assembly.</title>
        <authorList>
            <person name="Seuylemezian A."/>
            <person name="Vaishampayan P."/>
        </authorList>
    </citation>
    <scope>NUCLEOTIDE SEQUENCE [LARGE SCALE GENOMIC DNA]</scope>
    <source>
        <strain evidence="7 8">MER_111</strain>
    </source>
</reference>
<dbReference type="AlphaFoldDB" id="A0A5J5GGG4"/>
<dbReference type="InterPro" id="IPR002052">
    <property type="entry name" value="DNA_methylase_N6_adenine_CS"/>
</dbReference>
<feature type="domain" description="DNA methylase N-4/N-6" evidence="6">
    <location>
        <begin position="10"/>
        <end position="228"/>
    </location>
</feature>
<comment type="similarity">
    <text evidence="1 5">Belongs to the N(4)/N(6)-methyltransferase family.</text>
</comment>
<evidence type="ECO:0000313" key="8">
    <source>
        <dbReference type="Proteomes" id="UP000367750"/>
    </source>
</evidence>
<dbReference type="GO" id="GO:0009307">
    <property type="term" value="P:DNA restriction-modification system"/>
    <property type="evidence" value="ECO:0007669"/>
    <property type="project" value="UniProtKB-KW"/>
</dbReference>
<dbReference type="EC" id="2.1.1.-" evidence="5"/>
<dbReference type="PROSITE" id="PS00092">
    <property type="entry name" value="N6_MTASE"/>
    <property type="match status" value="1"/>
</dbReference>
<dbReference type="Gene3D" id="3.40.50.150">
    <property type="entry name" value="Vaccinia Virus protein VP39"/>
    <property type="match status" value="1"/>
</dbReference>
<evidence type="ECO:0000256" key="3">
    <source>
        <dbReference type="ARBA" id="ARBA00022679"/>
    </source>
</evidence>
<dbReference type="InterPro" id="IPR002941">
    <property type="entry name" value="DNA_methylase_N4/N6"/>
</dbReference>
<evidence type="ECO:0000256" key="1">
    <source>
        <dbReference type="ARBA" id="ARBA00006594"/>
    </source>
</evidence>
<evidence type="ECO:0000256" key="5">
    <source>
        <dbReference type="RuleBase" id="RU362026"/>
    </source>
</evidence>
<dbReference type="OrthoDB" id="9800801at2"/>
<gene>
    <name evidence="7" type="ORF">F4V43_01780</name>
</gene>
<dbReference type="SUPFAM" id="SSF53335">
    <property type="entry name" value="S-adenosyl-L-methionine-dependent methyltransferases"/>
    <property type="match status" value="1"/>
</dbReference>
<dbReference type="InterPro" id="IPR001091">
    <property type="entry name" value="RM_Methyltransferase"/>
</dbReference>
<dbReference type="InterPro" id="IPR029063">
    <property type="entry name" value="SAM-dependent_MTases_sf"/>
</dbReference>
<dbReference type="GO" id="GO:0003677">
    <property type="term" value="F:DNA binding"/>
    <property type="evidence" value="ECO:0007669"/>
    <property type="project" value="InterPro"/>
</dbReference>
<protein>
    <recommendedName>
        <fullName evidence="5">Methyltransferase</fullName>
        <ecNumber evidence="5">2.1.1.-</ecNumber>
    </recommendedName>
</protein>
<keyword evidence="8" id="KW-1185">Reference proteome</keyword>
<dbReference type="EMBL" id="VYKK01000004">
    <property type="protein sequence ID" value="KAA9007241.1"/>
    <property type="molecule type" value="Genomic_DNA"/>
</dbReference>
<dbReference type="Pfam" id="PF01555">
    <property type="entry name" value="N6_N4_Mtase"/>
    <property type="match status" value="1"/>
</dbReference>
<evidence type="ECO:0000256" key="2">
    <source>
        <dbReference type="ARBA" id="ARBA00022603"/>
    </source>
</evidence>
<organism evidence="7 8">
    <name type="scientific">Paenibacillus spiritus</name>
    <dbReference type="NCBI Taxonomy" id="2496557"/>
    <lineage>
        <taxon>Bacteria</taxon>
        <taxon>Bacillati</taxon>
        <taxon>Bacillota</taxon>
        <taxon>Bacilli</taxon>
        <taxon>Bacillales</taxon>
        <taxon>Paenibacillaceae</taxon>
        <taxon>Paenibacillus</taxon>
    </lineage>
</organism>
<dbReference type="GO" id="GO:0008170">
    <property type="term" value="F:N-methyltransferase activity"/>
    <property type="evidence" value="ECO:0007669"/>
    <property type="project" value="InterPro"/>
</dbReference>
<keyword evidence="4" id="KW-0680">Restriction system</keyword>
<comment type="caution">
    <text evidence="7">The sequence shown here is derived from an EMBL/GenBank/DDBJ whole genome shotgun (WGS) entry which is preliminary data.</text>
</comment>
<dbReference type="PRINTS" id="PR00508">
    <property type="entry name" value="S21N4MTFRASE"/>
</dbReference>
<keyword evidence="2 7" id="KW-0489">Methyltransferase</keyword>
<dbReference type="RefSeq" id="WP_150456531.1">
    <property type="nucleotide sequence ID" value="NZ_VYKK01000004.1"/>
</dbReference>
<sequence length="239" mass="27968">MSTVPDNTFDLIIADPPYNRAVAKWDKYSNEEYLDLLRIWIKEFSRVLTPKGNLFIYNQQPMASYMFQMLYENLNFVDEIIWFYRNGGGNTKKKCKNVHQLLYWFTKTDNYIRNFDEVRQEYSGTRALYKHNVDKNPAKVWTPNDKGAMPTNVWEVSIVRQKEATALAKIGVQKPLEVSNRIIKLGSNYDSKIFIPFGGSGSEIESAIINNRSWVATEINLKYIEEIIEPRINEYLLIK</sequence>
<evidence type="ECO:0000259" key="6">
    <source>
        <dbReference type="Pfam" id="PF01555"/>
    </source>
</evidence>
<evidence type="ECO:0000313" key="7">
    <source>
        <dbReference type="EMBL" id="KAA9007241.1"/>
    </source>
</evidence>
<proteinExistence type="inferred from homology"/>
<accession>A0A5J5GGG4</accession>
<name>A0A5J5GGG4_9BACL</name>
<dbReference type="GO" id="GO:0032259">
    <property type="term" value="P:methylation"/>
    <property type="evidence" value="ECO:0007669"/>
    <property type="project" value="UniProtKB-KW"/>
</dbReference>
<keyword evidence="3 7" id="KW-0808">Transferase</keyword>
<dbReference type="Proteomes" id="UP000367750">
    <property type="component" value="Unassembled WGS sequence"/>
</dbReference>